<organism evidence="3 4">
    <name type="scientific">Natrinema hispanicum</name>
    <dbReference type="NCBI Taxonomy" id="392421"/>
    <lineage>
        <taxon>Archaea</taxon>
        <taxon>Methanobacteriati</taxon>
        <taxon>Methanobacteriota</taxon>
        <taxon>Stenosarchaea group</taxon>
        <taxon>Halobacteria</taxon>
        <taxon>Halobacteriales</taxon>
        <taxon>Natrialbaceae</taxon>
        <taxon>Natrinema</taxon>
    </lineage>
</organism>
<dbReference type="CDD" id="cd05233">
    <property type="entry name" value="SDR_c"/>
    <property type="match status" value="1"/>
</dbReference>
<dbReference type="FunFam" id="3.40.50.720:FF:000084">
    <property type="entry name" value="Short-chain dehydrogenase reductase"/>
    <property type="match status" value="1"/>
</dbReference>
<dbReference type="InterPro" id="IPR002347">
    <property type="entry name" value="SDR_fam"/>
</dbReference>
<evidence type="ECO:0000256" key="1">
    <source>
        <dbReference type="ARBA" id="ARBA00006484"/>
    </source>
</evidence>
<dbReference type="PANTHER" id="PTHR42879:SF2">
    <property type="entry name" value="3-OXOACYL-[ACYL-CARRIER-PROTEIN] REDUCTASE FABG"/>
    <property type="match status" value="1"/>
</dbReference>
<evidence type="ECO:0000313" key="4">
    <source>
        <dbReference type="Proteomes" id="UP000291097"/>
    </source>
</evidence>
<dbReference type="SUPFAM" id="SSF51735">
    <property type="entry name" value="NAD(P)-binding Rossmann-fold domains"/>
    <property type="match status" value="1"/>
</dbReference>
<evidence type="ECO:0000256" key="2">
    <source>
        <dbReference type="RuleBase" id="RU000363"/>
    </source>
</evidence>
<dbReference type="PANTHER" id="PTHR42879">
    <property type="entry name" value="3-OXOACYL-(ACYL-CARRIER-PROTEIN) REDUCTASE"/>
    <property type="match status" value="1"/>
</dbReference>
<dbReference type="AlphaFoldDB" id="A0A482Y7I1"/>
<dbReference type="Pfam" id="PF00106">
    <property type="entry name" value="adh_short"/>
    <property type="match status" value="1"/>
</dbReference>
<dbReference type="Gene3D" id="3.40.50.720">
    <property type="entry name" value="NAD(P)-binding Rossmann-like Domain"/>
    <property type="match status" value="1"/>
</dbReference>
<gene>
    <name evidence="3" type="ORF">BDK88_4103</name>
</gene>
<comment type="caution">
    <text evidence="3">The sequence shown here is derived from an EMBL/GenBank/DDBJ whole genome shotgun (WGS) entry which is preliminary data.</text>
</comment>
<dbReference type="EMBL" id="SHMP01000009">
    <property type="protein sequence ID" value="RZV06145.1"/>
    <property type="molecule type" value="Genomic_DNA"/>
</dbReference>
<accession>A0A482Y7I1</accession>
<sequence>MVLNMSSQYVTHDSTAIVTGGGRGIGQAICVELANQGFDVVVADIDDGAMDETVALIEDEGQTGLPVYTDLGDEASIESTIDTVVEKLGSVDVLVNNAGIAGPTTPCEEVATDEWRQTIAVNLTGPFTMCRAVLPYMKDAGYGRIVNIASVTGKRPLVNRTPYAATKMGLIGFTRTLAAEVGEHDINVNAVCPGSVDGPRIRSVFEKQAEANGQTYEEVRSDVESESARGELVQREDVADLVSFLCSDEADRITGQDINVSAGKVMY</sequence>
<dbReference type="Proteomes" id="UP000291097">
    <property type="component" value="Unassembled WGS sequence"/>
</dbReference>
<dbReference type="PROSITE" id="PS00061">
    <property type="entry name" value="ADH_SHORT"/>
    <property type="match status" value="1"/>
</dbReference>
<dbReference type="PRINTS" id="PR00080">
    <property type="entry name" value="SDRFAMILY"/>
</dbReference>
<dbReference type="GO" id="GO:0032787">
    <property type="term" value="P:monocarboxylic acid metabolic process"/>
    <property type="evidence" value="ECO:0007669"/>
    <property type="project" value="UniProtKB-ARBA"/>
</dbReference>
<comment type="similarity">
    <text evidence="1 2">Belongs to the short-chain dehydrogenases/reductases (SDR) family.</text>
</comment>
<reference evidence="3 4" key="1">
    <citation type="submission" date="2019-02" db="EMBL/GenBank/DDBJ databases">
        <title>Genomic Encyclopedia of Archaeal and Bacterial Type Strains, Phase II (KMG-II): from individual species to whole genera.</title>
        <authorList>
            <person name="Goeker M."/>
        </authorList>
    </citation>
    <scope>NUCLEOTIDE SEQUENCE [LARGE SCALE GENOMIC DNA]</scope>
    <source>
        <strain evidence="3 4">DSM 18328</strain>
    </source>
</reference>
<dbReference type="PRINTS" id="PR00081">
    <property type="entry name" value="GDHRDH"/>
</dbReference>
<dbReference type="InterPro" id="IPR020904">
    <property type="entry name" value="Sc_DH/Rdtase_CS"/>
</dbReference>
<name>A0A482Y7I1_9EURY</name>
<dbReference type="InterPro" id="IPR036291">
    <property type="entry name" value="NAD(P)-bd_dom_sf"/>
</dbReference>
<protein>
    <submittedName>
        <fullName evidence="3">NAD(P)-dependent dehydrogenase (Short-subunit alcohol dehydrogenase family)</fullName>
    </submittedName>
</protein>
<evidence type="ECO:0000313" key="3">
    <source>
        <dbReference type="EMBL" id="RZV06145.1"/>
    </source>
</evidence>
<dbReference type="InterPro" id="IPR050259">
    <property type="entry name" value="SDR"/>
</dbReference>
<proteinExistence type="inferred from homology"/>
<dbReference type="NCBIfam" id="NF009466">
    <property type="entry name" value="PRK12826.1-2"/>
    <property type="match status" value="1"/>
</dbReference>